<keyword evidence="8" id="KW-1185">Reference proteome</keyword>
<evidence type="ECO:0000256" key="4">
    <source>
        <dbReference type="PROSITE-ProRule" id="PRU00259"/>
    </source>
</evidence>
<dbReference type="Gene3D" id="1.20.5.690">
    <property type="entry name" value="Importin-alpha, importin-beta-binding domain"/>
    <property type="match status" value="1"/>
</dbReference>
<dbReference type="InterPro" id="IPR036975">
    <property type="entry name" value="Importin-a_IBB_sf"/>
</dbReference>
<keyword evidence="2 5" id="KW-0813">Transport</keyword>
<dbReference type="SUPFAM" id="SSF48371">
    <property type="entry name" value="ARM repeat"/>
    <property type="match status" value="1"/>
</dbReference>
<feature type="region of interest" description="Disordered" evidence="6">
    <location>
        <begin position="51"/>
        <end position="70"/>
    </location>
</feature>
<feature type="repeat" description="ARM" evidence="4">
    <location>
        <begin position="287"/>
        <end position="329"/>
    </location>
</feature>
<gene>
    <name evidence="9" type="primary">LOC106809486</name>
</gene>
<dbReference type="InterPro" id="IPR000225">
    <property type="entry name" value="Armadillo"/>
</dbReference>
<dbReference type="Gene3D" id="1.25.10.10">
    <property type="entry name" value="Leucine-rich Repeat Variant"/>
    <property type="match status" value="1"/>
</dbReference>
<comment type="similarity">
    <text evidence="1">Belongs to the importin alpha family.</text>
</comment>
<evidence type="ECO:0000313" key="9">
    <source>
        <dbReference type="RefSeq" id="XP_014668060.1"/>
    </source>
</evidence>
<sequence length="711" mass="78890">MAPAQENAVTRLRNFKNKGKDVEELRRRRTDVSVELRKARKEDQLMKRRNVDTCPDDMPTSPLQQQNTNKAPQMQLKDIIAGIHGNDAAMQLQCTQAARKMLSREKNPPIDVIIDAGIVPIFATFLNKDDNPALQFEATWALTNIASGTSVQTQAVVKANAVPRFIELLASPHLNVSEQAVWALGNIAGDGPELRDFVIRAGVVKPLLSLVTPSTPAPFLRNVTWTISNLCRNKNPPPPFDTVKQILATLARLVHHSDKDVLTDTCWALSYCTDGTNDKIQEVVASGVITRLVELLYCSDVAVLTPALRSVGNIVTGDDSQTQVVVDAGALPAFALLLQHHKANVQKEAAWTLSNITAGNTTQIQAVVDAKLLPPLVHVLAKVRSYTCSYTRSQRYASWHERSRKGALVHVGARKGALVHALGKALPRQRWRLVQRAPKVRSYTRLQRCSQRLRSYTALARVAVTSSNYHTRSQRYISYTALAKALRSARSAWTRRSQKVRARTPALAKRARKGALVTRSAKVRSYTALAKYSRTALCNKYARKGTGRALRLAKKVRSYTALGKLLAKVALYTRSRQRYARNTRQPLRKGTLVHGARTRVRFVHALANVCSYTALRKGTARNAARQTVRSQTGARKHGAAQRCDRHKVRSYKRLARREATRWGTAGGGDAANVADDEDAECGAVNRRSGNFELRFGENDKAAAMANWWISF</sequence>
<dbReference type="Pfam" id="PF01749">
    <property type="entry name" value="IBB"/>
    <property type="match status" value="1"/>
</dbReference>
<reference evidence="9" key="1">
    <citation type="submission" date="2025-08" db="UniProtKB">
        <authorList>
            <consortium name="RefSeq"/>
        </authorList>
    </citation>
    <scope>IDENTIFICATION</scope>
</reference>
<dbReference type="InterPro" id="IPR016024">
    <property type="entry name" value="ARM-type_fold"/>
</dbReference>
<dbReference type="RefSeq" id="XP_014668060.1">
    <property type="nucleotide sequence ID" value="XM_014812574.1"/>
</dbReference>
<protein>
    <submittedName>
        <fullName evidence="9">Importin subunit alpha-5-like</fullName>
    </submittedName>
</protein>
<accession>A0ABM1E789</accession>
<dbReference type="PROSITE" id="PS50176">
    <property type="entry name" value="ARM_REPEAT"/>
    <property type="match status" value="3"/>
</dbReference>
<dbReference type="Pfam" id="PF00514">
    <property type="entry name" value="Arm"/>
    <property type="match status" value="5"/>
</dbReference>
<dbReference type="PANTHER" id="PTHR23316">
    <property type="entry name" value="IMPORTIN ALPHA"/>
    <property type="match status" value="1"/>
</dbReference>
<dbReference type="InterPro" id="IPR002652">
    <property type="entry name" value="Importin-a_IBB"/>
</dbReference>
<evidence type="ECO:0000256" key="6">
    <source>
        <dbReference type="SAM" id="MobiDB-lite"/>
    </source>
</evidence>
<proteinExistence type="inferred from homology"/>
<evidence type="ECO:0000256" key="5">
    <source>
        <dbReference type="PROSITE-ProRule" id="PRU00561"/>
    </source>
</evidence>
<dbReference type="GeneID" id="106809486"/>
<evidence type="ECO:0000313" key="8">
    <source>
        <dbReference type="Proteomes" id="UP000695022"/>
    </source>
</evidence>
<dbReference type="Proteomes" id="UP000695022">
    <property type="component" value="Unplaced"/>
</dbReference>
<feature type="repeat" description="ARM" evidence="4">
    <location>
        <begin position="329"/>
        <end position="360"/>
    </location>
</feature>
<evidence type="ECO:0000256" key="1">
    <source>
        <dbReference type="ARBA" id="ARBA00010394"/>
    </source>
</evidence>
<feature type="compositionally biased region" description="Polar residues" evidence="6">
    <location>
        <begin position="61"/>
        <end position="70"/>
    </location>
</feature>
<feature type="domain" description="IBB" evidence="7">
    <location>
        <begin position="1"/>
        <end position="58"/>
    </location>
</feature>
<evidence type="ECO:0000259" key="7">
    <source>
        <dbReference type="PROSITE" id="PS51214"/>
    </source>
</evidence>
<evidence type="ECO:0000256" key="3">
    <source>
        <dbReference type="ARBA" id="ARBA00022927"/>
    </source>
</evidence>
<keyword evidence="3" id="KW-0653">Protein transport</keyword>
<dbReference type="InterPro" id="IPR011989">
    <property type="entry name" value="ARM-like"/>
</dbReference>
<dbReference type="SMART" id="SM00185">
    <property type="entry name" value="ARM"/>
    <property type="match status" value="7"/>
</dbReference>
<organism evidence="8 9">
    <name type="scientific">Priapulus caudatus</name>
    <name type="common">Priapulid worm</name>
    <dbReference type="NCBI Taxonomy" id="37621"/>
    <lineage>
        <taxon>Eukaryota</taxon>
        <taxon>Metazoa</taxon>
        <taxon>Ecdysozoa</taxon>
        <taxon>Scalidophora</taxon>
        <taxon>Priapulida</taxon>
        <taxon>Priapulimorpha</taxon>
        <taxon>Priapulimorphida</taxon>
        <taxon>Priapulidae</taxon>
        <taxon>Priapulus</taxon>
    </lineage>
</organism>
<evidence type="ECO:0000256" key="2">
    <source>
        <dbReference type="ARBA" id="ARBA00022448"/>
    </source>
</evidence>
<dbReference type="PROSITE" id="PS51214">
    <property type="entry name" value="IBB"/>
    <property type="match status" value="1"/>
</dbReference>
<feature type="repeat" description="ARM" evidence="4">
    <location>
        <begin position="160"/>
        <end position="202"/>
    </location>
</feature>
<name>A0ABM1E789_PRICU</name>